<dbReference type="EMBL" id="RDQH01000327">
    <property type="protein sequence ID" value="RXI08943.1"/>
    <property type="molecule type" value="Genomic_DNA"/>
</dbReference>
<accession>A0A498KVJ1</accession>
<evidence type="ECO:0000313" key="4">
    <source>
        <dbReference type="EMBL" id="RXI08943.1"/>
    </source>
</evidence>
<dbReference type="GO" id="GO:0046872">
    <property type="term" value="F:metal ion binding"/>
    <property type="evidence" value="ECO:0007669"/>
    <property type="project" value="UniProtKB-KW"/>
</dbReference>
<dbReference type="Proteomes" id="UP000290289">
    <property type="component" value="Chromosome 1"/>
</dbReference>
<organism evidence="4 5">
    <name type="scientific">Malus domestica</name>
    <name type="common">Apple</name>
    <name type="synonym">Pyrus malus</name>
    <dbReference type="NCBI Taxonomy" id="3750"/>
    <lineage>
        <taxon>Eukaryota</taxon>
        <taxon>Viridiplantae</taxon>
        <taxon>Streptophyta</taxon>
        <taxon>Embryophyta</taxon>
        <taxon>Tracheophyta</taxon>
        <taxon>Spermatophyta</taxon>
        <taxon>Magnoliopsida</taxon>
        <taxon>eudicotyledons</taxon>
        <taxon>Gunneridae</taxon>
        <taxon>Pentapetalae</taxon>
        <taxon>rosids</taxon>
        <taxon>fabids</taxon>
        <taxon>Rosales</taxon>
        <taxon>Rosaceae</taxon>
        <taxon>Amygdaloideae</taxon>
        <taxon>Maleae</taxon>
        <taxon>Malus</taxon>
    </lineage>
</organism>
<dbReference type="InterPro" id="IPR035892">
    <property type="entry name" value="C2_domain_sf"/>
</dbReference>
<dbReference type="SUPFAM" id="SSF49562">
    <property type="entry name" value="C2 domain (Calcium/lipid-binding domain, CaLB)"/>
    <property type="match status" value="1"/>
</dbReference>
<dbReference type="PANTHER" id="PTHR46502:SF15">
    <property type="entry name" value="16 KDA PHLOEM PROTEIN 1"/>
    <property type="match status" value="1"/>
</dbReference>
<dbReference type="SMART" id="SM00239">
    <property type="entry name" value="C2"/>
    <property type="match status" value="1"/>
</dbReference>
<keyword evidence="2" id="KW-0106">Calcium</keyword>
<protein>
    <recommendedName>
        <fullName evidence="3">C2 domain-containing protein</fullName>
    </recommendedName>
</protein>
<reference evidence="4 5" key="1">
    <citation type="submission" date="2018-10" db="EMBL/GenBank/DDBJ databases">
        <title>A high-quality apple genome assembly.</title>
        <authorList>
            <person name="Hu J."/>
        </authorList>
    </citation>
    <scope>NUCLEOTIDE SEQUENCE [LARGE SCALE GENOMIC DNA]</scope>
    <source>
        <strain evidence="5">cv. HFTH1</strain>
        <tissue evidence="4">Young leaf</tissue>
    </source>
</reference>
<dbReference type="CDD" id="cd04049">
    <property type="entry name" value="C2_putative_Elicitor-responsive_gene"/>
    <property type="match status" value="1"/>
</dbReference>
<proteinExistence type="predicted"/>
<keyword evidence="1" id="KW-0479">Metal-binding</keyword>
<name>A0A498KVJ1_MALDO</name>
<evidence type="ECO:0000256" key="1">
    <source>
        <dbReference type="ARBA" id="ARBA00022723"/>
    </source>
</evidence>
<dbReference type="STRING" id="3750.A0A498KVJ1"/>
<dbReference type="Pfam" id="PF00168">
    <property type="entry name" value="C2"/>
    <property type="match status" value="1"/>
</dbReference>
<evidence type="ECO:0000256" key="2">
    <source>
        <dbReference type="ARBA" id="ARBA00022837"/>
    </source>
</evidence>
<dbReference type="InterPro" id="IPR000008">
    <property type="entry name" value="C2_dom"/>
</dbReference>
<dbReference type="PROSITE" id="PS50004">
    <property type="entry name" value="C2"/>
    <property type="match status" value="1"/>
</dbReference>
<dbReference type="Gene3D" id="2.60.40.150">
    <property type="entry name" value="C2 domain"/>
    <property type="match status" value="1"/>
</dbReference>
<keyword evidence="5" id="KW-1185">Reference proteome</keyword>
<dbReference type="PANTHER" id="PTHR46502">
    <property type="entry name" value="C2 DOMAIN-CONTAINING"/>
    <property type="match status" value="1"/>
</dbReference>
<sequence length="185" mass="20940">MAVGLLEVNLVSAKGLGETHLFSRMDPYVVIEYKGQERKSSVAREQGSSPEWNEKFTFRAEYPGSGGEYKITLKIMDQDTFTSDDFIGQATIYVKELLAQGVQNGTAEQHPLYYSVVRANNTYHGEIKVGLTFTPQNRMTGNNRLEDGRTVLRIHRETIRLQMGLHCRVGFEFESGPTLDLWDPC</sequence>
<comment type="caution">
    <text evidence="4">The sequence shown here is derived from an EMBL/GenBank/DDBJ whole genome shotgun (WGS) entry which is preliminary data.</text>
</comment>
<evidence type="ECO:0000313" key="5">
    <source>
        <dbReference type="Proteomes" id="UP000290289"/>
    </source>
</evidence>
<feature type="domain" description="C2" evidence="3">
    <location>
        <begin position="1"/>
        <end position="107"/>
    </location>
</feature>
<evidence type="ECO:0000259" key="3">
    <source>
        <dbReference type="PROSITE" id="PS50004"/>
    </source>
</evidence>
<dbReference type="AlphaFoldDB" id="A0A498KVJ1"/>
<gene>
    <name evidence="4" type="ORF">DVH24_023087</name>
</gene>